<sequence length="416" mass="45748">MIRSFGRHGVVHRSIFSQIIPPFLLTTSSTHRSLPRSSQTVLPHARLHRDFHTFLVSAPGAADVLRARAVAPHLVRLLSSTPPPAPTPKTATPDPPPSVPGTSAPRKPKVELRPAPVKPPGTSSAAGKTTKPLLADVSAPPDAAEVKADNKESILDAVKQDWRHASTHGVFAPPPPNAGRIGRLWHQAKEYFKFYLAGIKLINKHRVHAQELRARVKAGGAPLDRWETRFLATHQSDLVKLVPFVIIILLLEEVIPLIVLYAPFMLPSTCVLPSQRARIETKRREKQRAFALESRELFRPLAQGAPLPSGTPLTALCGMLSLSTFGPPPVRLRRLRSHLDKVAHDDALLIKEGMGDRLTQPELLEALEERGIISDDLTSKTQKARLRWWLTGMQAAEGDAIARRVQLVARSALGQF</sequence>
<accession>A0ACB8S4H8</accession>
<reference evidence="1" key="1">
    <citation type="submission" date="2021-02" db="EMBL/GenBank/DDBJ databases">
        <authorList>
            <consortium name="DOE Joint Genome Institute"/>
            <person name="Ahrendt S."/>
            <person name="Looney B.P."/>
            <person name="Miyauchi S."/>
            <person name="Morin E."/>
            <person name="Drula E."/>
            <person name="Courty P.E."/>
            <person name="Chicoki N."/>
            <person name="Fauchery L."/>
            <person name="Kohler A."/>
            <person name="Kuo A."/>
            <person name="Labutti K."/>
            <person name="Pangilinan J."/>
            <person name="Lipzen A."/>
            <person name="Riley R."/>
            <person name="Andreopoulos W."/>
            <person name="He G."/>
            <person name="Johnson J."/>
            <person name="Barry K.W."/>
            <person name="Grigoriev I.V."/>
            <person name="Nagy L."/>
            <person name="Hibbett D."/>
            <person name="Henrissat B."/>
            <person name="Matheny P.B."/>
            <person name="Labbe J."/>
            <person name="Martin F."/>
        </authorList>
    </citation>
    <scope>NUCLEOTIDE SEQUENCE</scope>
    <source>
        <strain evidence="1">FP105234-sp</strain>
    </source>
</reference>
<dbReference type="Proteomes" id="UP000814033">
    <property type="component" value="Unassembled WGS sequence"/>
</dbReference>
<organism evidence="1 2">
    <name type="scientific">Auriscalpium vulgare</name>
    <dbReference type="NCBI Taxonomy" id="40419"/>
    <lineage>
        <taxon>Eukaryota</taxon>
        <taxon>Fungi</taxon>
        <taxon>Dikarya</taxon>
        <taxon>Basidiomycota</taxon>
        <taxon>Agaricomycotina</taxon>
        <taxon>Agaricomycetes</taxon>
        <taxon>Russulales</taxon>
        <taxon>Auriscalpiaceae</taxon>
        <taxon>Auriscalpium</taxon>
    </lineage>
</organism>
<dbReference type="EMBL" id="MU275854">
    <property type="protein sequence ID" value="KAI0051260.1"/>
    <property type="molecule type" value="Genomic_DNA"/>
</dbReference>
<evidence type="ECO:0000313" key="1">
    <source>
        <dbReference type="EMBL" id="KAI0051260.1"/>
    </source>
</evidence>
<comment type="caution">
    <text evidence="1">The sequence shown here is derived from an EMBL/GenBank/DDBJ whole genome shotgun (WGS) entry which is preliminary data.</text>
</comment>
<proteinExistence type="predicted"/>
<evidence type="ECO:0000313" key="2">
    <source>
        <dbReference type="Proteomes" id="UP000814033"/>
    </source>
</evidence>
<protein>
    <submittedName>
        <fullName evidence="1">Uncharacterized protein</fullName>
    </submittedName>
</protein>
<reference evidence="1" key="2">
    <citation type="journal article" date="2022" name="New Phytol.">
        <title>Evolutionary transition to the ectomycorrhizal habit in the genomes of a hyperdiverse lineage of mushroom-forming fungi.</title>
        <authorList>
            <person name="Looney B."/>
            <person name="Miyauchi S."/>
            <person name="Morin E."/>
            <person name="Drula E."/>
            <person name="Courty P.E."/>
            <person name="Kohler A."/>
            <person name="Kuo A."/>
            <person name="LaButti K."/>
            <person name="Pangilinan J."/>
            <person name="Lipzen A."/>
            <person name="Riley R."/>
            <person name="Andreopoulos W."/>
            <person name="He G."/>
            <person name="Johnson J."/>
            <person name="Nolan M."/>
            <person name="Tritt A."/>
            <person name="Barry K.W."/>
            <person name="Grigoriev I.V."/>
            <person name="Nagy L.G."/>
            <person name="Hibbett D."/>
            <person name="Henrissat B."/>
            <person name="Matheny P.B."/>
            <person name="Labbe J."/>
            <person name="Martin F.M."/>
        </authorList>
    </citation>
    <scope>NUCLEOTIDE SEQUENCE</scope>
    <source>
        <strain evidence="1">FP105234-sp</strain>
    </source>
</reference>
<keyword evidence="2" id="KW-1185">Reference proteome</keyword>
<name>A0ACB8S4H8_9AGAM</name>
<gene>
    <name evidence="1" type="ORF">FA95DRAFT_1485894</name>
</gene>